<feature type="transmembrane region" description="Helical" evidence="7">
    <location>
        <begin position="81"/>
        <end position="100"/>
    </location>
</feature>
<keyword evidence="3 7" id="KW-1133">Transmembrane helix</keyword>
<evidence type="ECO:0000256" key="5">
    <source>
        <dbReference type="PROSITE-ProRule" id="PRU00581"/>
    </source>
</evidence>
<sequence>MSIPHKQLLNEDELDTSKQPPLREGPVIQAEAQIPDPNQSQEQIVTTVIDDPNRNGEGIPEFPIRKSIVVGWQYCRKIEGILKILELMFSFLSFCLTASWRSKYQHMPHYTIRPNDVGFFIFTGVITWLYCTADCAIHIVAAYKNLAIASSSHWLTFNSIISAVMVIFWLVGSSLIANITVTVPGSWDDWQGILETASAQDDIIDAKIFLFPVDIAPLLVFRLVIKLWMHARIYPSRQILALKNQFRPQRLENGHWAMLFSLVQSALLSIKARGDSEDEYGPKLDYKIVAICNVKYFAPDWRDQQLKLYNVPIILITYFFIPY</sequence>
<keyword evidence="2 5" id="KW-0812">Transmembrane</keyword>
<dbReference type="KEGG" id="tad:TRIADDRAFT_63863"/>
<keyword evidence="10" id="KW-1185">Reference proteome</keyword>
<keyword evidence="4 5" id="KW-0472">Membrane</keyword>
<evidence type="ECO:0000256" key="4">
    <source>
        <dbReference type="ARBA" id="ARBA00023136"/>
    </source>
</evidence>
<dbReference type="CTD" id="6753244"/>
<protein>
    <submittedName>
        <fullName evidence="9">Expressed protein</fullName>
    </submittedName>
</protein>
<dbReference type="Proteomes" id="UP000009022">
    <property type="component" value="Unassembled WGS sequence"/>
</dbReference>
<name>B3RVH8_TRIAD</name>
<gene>
    <name evidence="9" type="ORF">TRIADDRAFT_63863</name>
</gene>
<comment type="subcellular location">
    <subcellularLocation>
        <location evidence="1">Membrane</location>
        <topology evidence="1">Multi-pass membrane protein</topology>
    </subcellularLocation>
</comment>
<evidence type="ECO:0000256" key="1">
    <source>
        <dbReference type="ARBA" id="ARBA00004141"/>
    </source>
</evidence>
<evidence type="ECO:0000313" key="10">
    <source>
        <dbReference type="Proteomes" id="UP000009022"/>
    </source>
</evidence>
<evidence type="ECO:0000256" key="7">
    <source>
        <dbReference type="SAM" id="Phobius"/>
    </source>
</evidence>
<evidence type="ECO:0000256" key="6">
    <source>
        <dbReference type="SAM" id="MobiDB-lite"/>
    </source>
</evidence>
<feature type="transmembrane region" description="Helical" evidence="7">
    <location>
        <begin position="155"/>
        <end position="177"/>
    </location>
</feature>
<organism evidence="9 10">
    <name type="scientific">Trichoplax adhaerens</name>
    <name type="common">Trichoplax reptans</name>
    <dbReference type="NCBI Taxonomy" id="10228"/>
    <lineage>
        <taxon>Eukaryota</taxon>
        <taxon>Metazoa</taxon>
        <taxon>Placozoa</taxon>
        <taxon>Uniplacotomia</taxon>
        <taxon>Trichoplacea</taxon>
        <taxon>Trichoplacidae</taxon>
        <taxon>Trichoplax</taxon>
    </lineage>
</organism>
<dbReference type="HOGENOM" id="CLU_861468_0_0_1"/>
<feature type="transmembrane region" description="Helical" evidence="7">
    <location>
        <begin position="208"/>
        <end position="229"/>
    </location>
</feature>
<feature type="region of interest" description="Disordered" evidence="6">
    <location>
        <begin position="1"/>
        <end position="22"/>
    </location>
</feature>
<dbReference type="EMBL" id="DS985244">
    <property type="protein sequence ID" value="EDV25998.1"/>
    <property type="molecule type" value="Genomic_DNA"/>
</dbReference>
<dbReference type="PROSITE" id="PS51225">
    <property type="entry name" value="MARVEL"/>
    <property type="match status" value="1"/>
</dbReference>
<evidence type="ECO:0000256" key="2">
    <source>
        <dbReference type="ARBA" id="ARBA00022692"/>
    </source>
</evidence>
<accession>B3RVH8</accession>
<evidence type="ECO:0000256" key="3">
    <source>
        <dbReference type="ARBA" id="ARBA00022989"/>
    </source>
</evidence>
<feature type="transmembrane region" description="Helical" evidence="7">
    <location>
        <begin position="120"/>
        <end position="143"/>
    </location>
</feature>
<dbReference type="Pfam" id="PF01284">
    <property type="entry name" value="MARVEL"/>
    <property type="match status" value="1"/>
</dbReference>
<reference evidence="9 10" key="1">
    <citation type="journal article" date="2008" name="Nature">
        <title>The Trichoplax genome and the nature of placozoans.</title>
        <authorList>
            <person name="Srivastava M."/>
            <person name="Begovic E."/>
            <person name="Chapman J."/>
            <person name="Putnam N.H."/>
            <person name="Hellsten U."/>
            <person name="Kawashima T."/>
            <person name="Kuo A."/>
            <person name="Mitros T."/>
            <person name="Salamov A."/>
            <person name="Carpenter M.L."/>
            <person name="Signorovitch A.Y."/>
            <person name="Moreno M.A."/>
            <person name="Kamm K."/>
            <person name="Grimwood J."/>
            <person name="Schmutz J."/>
            <person name="Shapiro H."/>
            <person name="Grigoriev I.V."/>
            <person name="Buss L.W."/>
            <person name="Schierwater B."/>
            <person name="Dellaporta S.L."/>
            <person name="Rokhsar D.S."/>
        </authorList>
    </citation>
    <scope>NUCLEOTIDE SEQUENCE [LARGE SCALE GENOMIC DNA]</scope>
    <source>
        <strain evidence="9 10">Grell-BS-1999</strain>
    </source>
</reference>
<dbReference type="GO" id="GO:0016020">
    <property type="term" value="C:membrane"/>
    <property type="evidence" value="ECO:0000318"/>
    <property type="project" value="GO_Central"/>
</dbReference>
<dbReference type="AlphaFoldDB" id="B3RVH8"/>
<dbReference type="PhylomeDB" id="B3RVH8"/>
<dbReference type="InterPro" id="IPR008253">
    <property type="entry name" value="Marvel"/>
</dbReference>
<feature type="domain" description="MARVEL" evidence="8">
    <location>
        <begin position="74"/>
        <end position="229"/>
    </location>
</feature>
<dbReference type="RefSeq" id="XP_002112031.1">
    <property type="nucleotide sequence ID" value="XM_002111995.1"/>
</dbReference>
<evidence type="ECO:0000313" key="9">
    <source>
        <dbReference type="EMBL" id="EDV25998.1"/>
    </source>
</evidence>
<evidence type="ECO:0000259" key="8">
    <source>
        <dbReference type="PROSITE" id="PS51225"/>
    </source>
</evidence>
<dbReference type="InParanoid" id="B3RVH8"/>
<proteinExistence type="predicted"/>
<dbReference type="GeneID" id="6753244"/>